<keyword evidence="2" id="KW-1185">Reference proteome</keyword>
<evidence type="ECO:0000313" key="1">
    <source>
        <dbReference type="EMBL" id="REC63925.1"/>
    </source>
</evidence>
<dbReference type="Proteomes" id="UP000256686">
    <property type="component" value="Unassembled WGS sequence"/>
</dbReference>
<dbReference type="AlphaFoldDB" id="A0A3D9CDK8"/>
<organism evidence="1 2">
    <name type="scientific">Chryseobacterium pennae</name>
    <dbReference type="NCBI Taxonomy" id="2258962"/>
    <lineage>
        <taxon>Bacteria</taxon>
        <taxon>Pseudomonadati</taxon>
        <taxon>Bacteroidota</taxon>
        <taxon>Flavobacteriia</taxon>
        <taxon>Flavobacteriales</taxon>
        <taxon>Weeksellaceae</taxon>
        <taxon>Chryseobacterium group</taxon>
        <taxon>Chryseobacterium</taxon>
    </lineage>
</organism>
<accession>A0A3D9CDK8</accession>
<gene>
    <name evidence="1" type="ORF">DRF65_04290</name>
</gene>
<dbReference type="EMBL" id="QNVT01000002">
    <property type="protein sequence ID" value="REC63925.1"/>
    <property type="molecule type" value="Genomic_DNA"/>
</dbReference>
<comment type="caution">
    <text evidence="1">The sequence shown here is derived from an EMBL/GenBank/DDBJ whole genome shotgun (WGS) entry which is preliminary data.</text>
</comment>
<sequence length="184" mass="21646">MSRMINSKIKCSNRLKIGWLNFTILTDAIVNHQNMSHFDNEFQKYLAELVETGFEFVGSNSEEVDAVYIIGLIESGYFYKVFYEINGYLVKSHKVNEVSDMQYDISNERAFGMLNRGNQILKNIEHLFKNDGREVPVMFKLSYHPKTDKFNSDFSYHKMFTDYTTKTAQDVYEEWFVQMESLKG</sequence>
<evidence type="ECO:0000313" key="2">
    <source>
        <dbReference type="Proteomes" id="UP000256686"/>
    </source>
</evidence>
<protein>
    <submittedName>
        <fullName evidence="1">Uncharacterized protein</fullName>
    </submittedName>
</protein>
<proteinExistence type="predicted"/>
<name>A0A3D9CDK8_9FLAO</name>
<reference evidence="2" key="1">
    <citation type="submission" date="2018-06" db="EMBL/GenBank/DDBJ databases">
        <authorList>
            <person name="Lum Nde A."/>
            <person name="Hugo C."/>
        </authorList>
    </citation>
    <scope>NUCLEOTIDE SEQUENCE [LARGE SCALE GENOMIC DNA]</scope>
    <source>
        <strain evidence="2">1_F178</strain>
    </source>
</reference>